<dbReference type="InterPro" id="IPR027417">
    <property type="entry name" value="P-loop_NTPase"/>
</dbReference>
<dbReference type="AlphaFoldDB" id="Q8FPP1"/>
<reference evidence="2 3" key="1">
    <citation type="journal article" date="2003" name="Genome Res.">
        <title>Comparative complete genome sequence analysis of the amino acid replacements responsible for the thermostability of Corynebacterium efficiens.</title>
        <authorList>
            <person name="Nishio Y."/>
            <person name="Nakamura Y."/>
            <person name="Kawarabayasi Y."/>
            <person name="Usuda Y."/>
            <person name="Kimura E."/>
            <person name="Sugimoto S."/>
            <person name="Matsui K."/>
            <person name="Yamagishi A."/>
            <person name="Kikuchi H."/>
            <person name="Ikeo K."/>
            <person name="Gojobori T."/>
        </authorList>
    </citation>
    <scope>NUCLEOTIDE SEQUENCE [LARGE SCALE GENOMIC DNA]</scope>
    <source>
        <strain evidence="3">DSM 44549 / YS-314 / AJ 12310 / JCM 11189 / NBRC 100395</strain>
    </source>
</reference>
<dbReference type="STRING" id="196164.gene:10741864"/>
<dbReference type="Pfam" id="PF13304">
    <property type="entry name" value="AAA_21"/>
    <property type="match status" value="1"/>
</dbReference>
<dbReference type="InterPro" id="IPR003959">
    <property type="entry name" value="ATPase_AAA_core"/>
</dbReference>
<evidence type="ECO:0000259" key="1">
    <source>
        <dbReference type="Pfam" id="PF13304"/>
    </source>
</evidence>
<proteinExistence type="predicted"/>
<sequence>MGAFAGIFVQYDDAIDRVLETDLKEQVNPQARMNVSCIQSVHASAESFQKVSTYFKMIFGEDISFYDQYGKLGFILGSPLEGGSRYGEALNKATVQYQERQPKIWNQGLGMRSVLGLLLRIFAGDKKVILCDEPEAFLHPPQAARLGTVLAEVAKELKKQIFVATHDRNLLNGLTASGAGNVHVQRLARTEAGFTSQAVPSEALRGARAKSLIRYTPLLDSLFSSATILVENEQDAYFLSEAISHVIEKESPEVNISIDDFLFIGTGGKDLLGKIAKILESMHSNVIIACDFDILTQKGQFKSLLKEIGEWDDEIDASYENLVNVARKNPEYSAQNAESILKTFKNSGIRSPLPTFNEAGAEFLRKMDAVGVCINQVGELEDFDKATLKKLGAKGKPLWPHNAIEAGAAEGEEACCYAQRIVQAALAGL</sequence>
<dbReference type="HOGENOM" id="CLU_035695_0_0_11"/>
<dbReference type="CDD" id="cd00267">
    <property type="entry name" value="ABC_ATPase"/>
    <property type="match status" value="1"/>
</dbReference>
<dbReference type="Proteomes" id="UP000001409">
    <property type="component" value="Chromosome"/>
</dbReference>
<organism evidence="2 3">
    <name type="scientific">Corynebacterium efficiens (strain DSM 44549 / YS-314 / AJ 12310 / JCM 11189 / NBRC 100395)</name>
    <dbReference type="NCBI Taxonomy" id="196164"/>
    <lineage>
        <taxon>Bacteria</taxon>
        <taxon>Bacillati</taxon>
        <taxon>Actinomycetota</taxon>
        <taxon>Actinomycetes</taxon>
        <taxon>Mycobacteriales</taxon>
        <taxon>Corynebacteriaceae</taxon>
        <taxon>Corynebacterium</taxon>
    </lineage>
</organism>
<accession>Q8FPP1</accession>
<dbReference type="KEGG" id="cef:CE1450"/>
<dbReference type="GO" id="GO:0016887">
    <property type="term" value="F:ATP hydrolysis activity"/>
    <property type="evidence" value="ECO:0007669"/>
    <property type="project" value="InterPro"/>
</dbReference>
<dbReference type="EMBL" id="BA000035">
    <property type="protein sequence ID" value="BAC18260.1"/>
    <property type="molecule type" value="Genomic_DNA"/>
</dbReference>
<evidence type="ECO:0000313" key="2">
    <source>
        <dbReference type="EMBL" id="BAC18260.1"/>
    </source>
</evidence>
<dbReference type="PANTHER" id="PTHR43581">
    <property type="entry name" value="ATP/GTP PHOSPHATASE"/>
    <property type="match status" value="1"/>
</dbReference>
<feature type="domain" description="ATPase AAA-type core" evidence="1">
    <location>
        <begin position="104"/>
        <end position="171"/>
    </location>
</feature>
<dbReference type="eggNOG" id="COG3593">
    <property type="taxonomic scope" value="Bacteria"/>
</dbReference>
<name>Q8FPP1_COREF</name>
<dbReference type="SUPFAM" id="SSF52540">
    <property type="entry name" value="P-loop containing nucleoside triphosphate hydrolases"/>
    <property type="match status" value="1"/>
</dbReference>
<dbReference type="PANTHER" id="PTHR43581:SF2">
    <property type="entry name" value="EXCINUCLEASE ATPASE SUBUNIT"/>
    <property type="match status" value="1"/>
</dbReference>
<keyword evidence="3" id="KW-1185">Reference proteome</keyword>
<protein>
    <recommendedName>
        <fullName evidence="1">ATPase AAA-type core domain-containing protein</fullName>
    </recommendedName>
</protein>
<dbReference type="GO" id="GO:0005524">
    <property type="term" value="F:ATP binding"/>
    <property type="evidence" value="ECO:0007669"/>
    <property type="project" value="InterPro"/>
</dbReference>
<dbReference type="InterPro" id="IPR051396">
    <property type="entry name" value="Bact_Antivir_Def_Nuclease"/>
</dbReference>
<dbReference type="Gene3D" id="3.40.50.300">
    <property type="entry name" value="P-loop containing nucleotide triphosphate hydrolases"/>
    <property type="match status" value="1"/>
</dbReference>
<evidence type="ECO:0000313" key="3">
    <source>
        <dbReference type="Proteomes" id="UP000001409"/>
    </source>
</evidence>